<proteinExistence type="predicted"/>
<evidence type="ECO:0000313" key="1">
    <source>
        <dbReference type="Proteomes" id="UP000095280"/>
    </source>
</evidence>
<protein>
    <submittedName>
        <fullName evidence="2">Quaking_NLS domain-containing protein</fullName>
    </submittedName>
</protein>
<sequence>MQSNCLRRCAAKVKLSPHPEYSAVR</sequence>
<name>A0A1I8H9T1_9PLAT</name>
<dbReference type="AlphaFoldDB" id="A0A1I8H9T1"/>
<evidence type="ECO:0000313" key="2">
    <source>
        <dbReference type="WBParaSite" id="maker-uti_cns_0004948-snap-gene-0.6-mRNA-1"/>
    </source>
</evidence>
<dbReference type="Proteomes" id="UP000095280">
    <property type="component" value="Unplaced"/>
</dbReference>
<accession>A0A1I8H9T1</accession>
<reference evidence="2" key="1">
    <citation type="submission" date="2016-11" db="UniProtKB">
        <authorList>
            <consortium name="WormBaseParasite"/>
        </authorList>
    </citation>
    <scope>IDENTIFICATION</scope>
</reference>
<organism evidence="1 2">
    <name type="scientific">Macrostomum lignano</name>
    <dbReference type="NCBI Taxonomy" id="282301"/>
    <lineage>
        <taxon>Eukaryota</taxon>
        <taxon>Metazoa</taxon>
        <taxon>Spiralia</taxon>
        <taxon>Lophotrochozoa</taxon>
        <taxon>Platyhelminthes</taxon>
        <taxon>Rhabditophora</taxon>
        <taxon>Macrostomorpha</taxon>
        <taxon>Macrostomida</taxon>
        <taxon>Macrostomidae</taxon>
        <taxon>Macrostomum</taxon>
    </lineage>
</organism>
<dbReference type="WBParaSite" id="maker-uti_cns_0004948-snap-gene-0.6-mRNA-1">
    <property type="protein sequence ID" value="maker-uti_cns_0004948-snap-gene-0.6-mRNA-1"/>
    <property type="gene ID" value="maker-uti_cns_0004948-snap-gene-0.6"/>
</dbReference>
<keyword evidence="1" id="KW-1185">Reference proteome</keyword>